<evidence type="ECO:0000313" key="1">
    <source>
        <dbReference type="EMBL" id="ETM42283.1"/>
    </source>
</evidence>
<proteinExistence type="predicted"/>
<organism evidence="1">
    <name type="scientific">Phytophthora nicotianae</name>
    <name type="common">Potato buckeye rot agent</name>
    <name type="synonym">Phytophthora parasitica</name>
    <dbReference type="NCBI Taxonomy" id="4792"/>
    <lineage>
        <taxon>Eukaryota</taxon>
        <taxon>Sar</taxon>
        <taxon>Stramenopiles</taxon>
        <taxon>Oomycota</taxon>
        <taxon>Peronosporomycetes</taxon>
        <taxon>Peronosporales</taxon>
        <taxon>Peronosporaceae</taxon>
        <taxon>Phytophthora</taxon>
    </lineage>
</organism>
<dbReference type="EMBL" id="KI693826">
    <property type="protein sequence ID" value="ETM42283.1"/>
    <property type="molecule type" value="Genomic_DNA"/>
</dbReference>
<accession>W2N357</accession>
<name>W2N357_PHYNI</name>
<protein>
    <submittedName>
        <fullName evidence="1">Uncharacterized protein</fullName>
    </submittedName>
</protein>
<sequence length="91" mass="10127">MQRKQIMVIVISSSGAVNSHPRVLVAISAKADPADIRRPQIAKSTTIPRVTYLLTLSRPYFANPKAVINVGALLMRLEERRSRPKMKAFLA</sequence>
<dbReference type="AlphaFoldDB" id="W2N357"/>
<dbReference type="Proteomes" id="UP000054532">
    <property type="component" value="Unassembled WGS sequence"/>
</dbReference>
<gene>
    <name evidence="1" type="ORF">L914_12036</name>
</gene>
<reference evidence="1" key="1">
    <citation type="submission" date="2013-11" db="EMBL/GenBank/DDBJ databases">
        <title>The Genome Sequence of Phytophthora parasitica IAC_01/95.</title>
        <authorList>
            <consortium name="The Broad Institute Genomics Platform"/>
            <person name="Russ C."/>
            <person name="Tyler B."/>
            <person name="Panabieres F."/>
            <person name="Shan W."/>
            <person name="Tripathy S."/>
            <person name="Grunwald N."/>
            <person name="Machado M."/>
            <person name="Johnson C.S."/>
            <person name="Arredondo F."/>
            <person name="Hong C."/>
            <person name="Coffey M."/>
            <person name="Young S.K."/>
            <person name="Zeng Q."/>
            <person name="Gargeya S."/>
            <person name="Fitzgerald M."/>
            <person name="Abouelleil A."/>
            <person name="Alvarado L."/>
            <person name="Chapman S.B."/>
            <person name="Gainer-Dewar J."/>
            <person name="Goldberg J."/>
            <person name="Griggs A."/>
            <person name="Gujja S."/>
            <person name="Hansen M."/>
            <person name="Howarth C."/>
            <person name="Imamovic A."/>
            <person name="Ireland A."/>
            <person name="Larimer J."/>
            <person name="McCowan C."/>
            <person name="Murphy C."/>
            <person name="Pearson M."/>
            <person name="Poon T.W."/>
            <person name="Priest M."/>
            <person name="Roberts A."/>
            <person name="Saif S."/>
            <person name="Shea T."/>
            <person name="Sykes S."/>
            <person name="Wortman J."/>
            <person name="Nusbaum C."/>
            <person name="Birren B."/>
        </authorList>
    </citation>
    <scope>NUCLEOTIDE SEQUENCE [LARGE SCALE GENOMIC DNA]</scope>
    <source>
        <strain evidence="1">IAC_01/95</strain>
    </source>
</reference>